<dbReference type="GeneID" id="80882849"/>
<dbReference type="Proteomes" id="UP001217417">
    <property type="component" value="Unassembled WGS sequence"/>
</dbReference>
<feature type="domain" description="Zn(2)-C6 fungal-type" evidence="1">
    <location>
        <begin position="7"/>
        <end position="35"/>
    </location>
</feature>
<dbReference type="EMBL" id="JARPMG010000005">
    <property type="protein sequence ID" value="KAJ8100824.1"/>
    <property type="molecule type" value="Genomic_DNA"/>
</dbReference>
<dbReference type="GO" id="GO:0000981">
    <property type="term" value="F:DNA-binding transcription factor activity, RNA polymerase II-specific"/>
    <property type="evidence" value="ECO:0007669"/>
    <property type="project" value="InterPro"/>
</dbReference>
<gene>
    <name evidence="2" type="ORF">POJ06DRAFT_253781</name>
</gene>
<evidence type="ECO:0000313" key="3">
    <source>
        <dbReference type="Proteomes" id="UP001217417"/>
    </source>
</evidence>
<dbReference type="InterPro" id="IPR053175">
    <property type="entry name" value="DHMBA_Reg_Transcription_Factor"/>
</dbReference>
<accession>A0AAD7VTK0</accession>
<dbReference type="InterPro" id="IPR001138">
    <property type="entry name" value="Zn2Cys6_DnaBD"/>
</dbReference>
<sequence length="535" mass="59908">MRFSGSGCQPCRQARKKCDETKPICQRCARNGRECYGYRQAFSVVHDENIYASGHRKRPQGPRATAESTASLMSVSLPRDLHSEAVAYFAHFHLEPTTNRPLMMGPPTKALLSNWNSSPVLELAASSTALALFSNAKMCSPAANLAFDSYQKSLRTLRTALSAPDYIDIDACLLAVCMLGRYEDAVYTPPKSDIPFLDTLHNRRHLKGAVALLEYWVNSPGGTKAPSDAIKYARRILRKAAIFGQIDLPDWLQDGALFGEQDFMRDLDRILIRLISARRQLMSFPQRQSELSVTESISTLQAMERETMSIDGALTECKALHADVSRCTQHTLAAQRVYSKQHFLLPRVYSHRSYAETAHCAHYYGYRILVNHLRICTLKLLGTYSPCQPRKPLAECQRTIDELLEDLASLTPFGLDRIKISEDPGAFGDHISIKSDEDRRLFVAELMAGPVLIASTCDSVKRSMQIGSDCNWAIRDVCLGMESCGQRQVAIGQYRVTEGELMLLSWTTWCIQCEVRGSSFGQCLAKLIRSSSRQK</sequence>
<dbReference type="CDD" id="cd00067">
    <property type="entry name" value="GAL4"/>
    <property type="match status" value="1"/>
</dbReference>
<name>A0AAD7VTK0_9ASCO</name>
<protein>
    <submittedName>
        <fullName evidence="2">C6 zinc finger domain-protein</fullName>
    </submittedName>
</protein>
<dbReference type="PROSITE" id="PS00463">
    <property type="entry name" value="ZN2_CY6_FUNGAL_1"/>
    <property type="match status" value="1"/>
</dbReference>
<dbReference type="SUPFAM" id="SSF57701">
    <property type="entry name" value="Zn2/Cys6 DNA-binding domain"/>
    <property type="match status" value="1"/>
</dbReference>
<dbReference type="InterPro" id="IPR036864">
    <property type="entry name" value="Zn2-C6_fun-type_DNA-bd_sf"/>
</dbReference>
<dbReference type="PROSITE" id="PS50048">
    <property type="entry name" value="ZN2_CY6_FUNGAL_2"/>
    <property type="match status" value="1"/>
</dbReference>
<dbReference type="RefSeq" id="XP_056044274.1">
    <property type="nucleotide sequence ID" value="XM_056187683.1"/>
</dbReference>
<keyword evidence="3" id="KW-1185">Reference proteome</keyword>
<dbReference type="Pfam" id="PF00172">
    <property type="entry name" value="Zn_clus"/>
    <property type="match status" value="1"/>
</dbReference>
<organism evidence="2 3">
    <name type="scientific">Lipomyces tetrasporus</name>
    <dbReference type="NCBI Taxonomy" id="54092"/>
    <lineage>
        <taxon>Eukaryota</taxon>
        <taxon>Fungi</taxon>
        <taxon>Dikarya</taxon>
        <taxon>Ascomycota</taxon>
        <taxon>Saccharomycotina</taxon>
        <taxon>Lipomycetes</taxon>
        <taxon>Lipomycetales</taxon>
        <taxon>Lipomycetaceae</taxon>
        <taxon>Lipomyces</taxon>
    </lineage>
</organism>
<evidence type="ECO:0000259" key="1">
    <source>
        <dbReference type="PROSITE" id="PS50048"/>
    </source>
</evidence>
<dbReference type="SMART" id="SM00066">
    <property type="entry name" value="GAL4"/>
    <property type="match status" value="1"/>
</dbReference>
<reference evidence="2" key="1">
    <citation type="submission" date="2023-03" db="EMBL/GenBank/DDBJ databases">
        <title>Near-Complete genome sequence of Lipomyces tetrasporous NRRL Y-64009, an oleaginous yeast capable of growing on lignocellulosic hydrolysates.</title>
        <authorList>
            <consortium name="Lawrence Berkeley National Laboratory"/>
            <person name="Jagtap S.S."/>
            <person name="Liu J.-J."/>
            <person name="Walukiewicz H.E."/>
            <person name="Pangilinan J."/>
            <person name="Lipzen A."/>
            <person name="Ahrendt S."/>
            <person name="Koriabine M."/>
            <person name="Cobaugh K."/>
            <person name="Salamov A."/>
            <person name="Yoshinaga Y."/>
            <person name="Ng V."/>
            <person name="Daum C."/>
            <person name="Grigoriev I.V."/>
            <person name="Slininger P.J."/>
            <person name="Dien B.S."/>
            <person name="Jin Y.-S."/>
            <person name="Rao C.V."/>
        </authorList>
    </citation>
    <scope>NUCLEOTIDE SEQUENCE</scope>
    <source>
        <strain evidence="2">NRRL Y-64009</strain>
    </source>
</reference>
<proteinExistence type="predicted"/>
<evidence type="ECO:0000313" key="2">
    <source>
        <dbReference type="EMBL" id="KAJ8100824.1"/>
    </source>
</evidence>
<dbReference type="AlphaFoldDB" id="A0AAD7VTK0"/>
<dbReference type="Gene3D" id="4.10.240.10">
    <property type="entry name" value="Zn(2)-C6 fungal-type DNA-binding domain"/>
    <property type="match status" value="1"/>
</dbReference>
<dbReference type="GO" id="GO:0008270">
    <property type="term" value="F:zinc ion binding"/>
    <property type="evidence" value="ECO:0007669"/>
    <property type="project" value="InterPro"/>
</dbReference>
<dbReference type="PANTHER" id="PTHR38791">
    <property type="entry name" value="ZN(II)2CYS6 TRANSCRIPTION FACTOR (EUROFUNG)-RELATED-RELATED"/>
    <property type="match status" value="1"/>
</dbReference>
<comment type="caution">
    <text evidence="2">The sequence shown here is derived from an EMBL/GenBank/DDBJ whole genome shotgun (WGS) entry which is preliminary data.</text>
</comment>